<protein>
    <submittedName>
        <fullName evidence="2">5-bromo-4-chloroindolyl phosphate hydrolysis family protein</fullName>
    </submittedName>
</protein>
<dbReference type="AlphaFoldDB" id="A0A975U163"/>
<feature type="transmembrane region" description="Helical" evidence="1">
    <location>
        <begin position="108"/>
        <end position="125"/>
    </location>
</feature>
<keyword evidence="1" id="KW-0812">Transmembrane</keyword>
<keyword evidence="1" id="KW-1133">Transmembrane helix</keyword>
<dbReference type="Pfam" id="PF10112">
    <property type="entry name" value="Halogen_Hydrol"/>
    <property type="match status" value="1"/>
</dbReference>
<feature type="transmembrane region" description="Helical" evidence="1">
    <location>
        <begin position="85"/>
        <end position="102"/>
    </location>
</feature>
<keyword evidence="3" id="KW-1185">Reference proteome</keyword>
<evidence type="ECO:0000256" key="1">
    <source>
        <dbReference type="SAM" id="Phobius"/>
    </source>
</evidence>
<feature type="transmembrane region" description="Helical" evidence="1">
    <location>
        <begin position="48"/>
        <end position="65"/>
    </location>
</feature>
<keyword evidence="1" id="KW-0472">Membrane</keyword>
<evidence type="ECO:0000313" key="2">
    <source>
        <dbReference type="EMBL" id="QXM23893.1"/>
    </source>
</evidence>
<dbReference type="RefSeq" id="WP_218284826.1">
    <property type="nucleotide sequence ID" value="NZ_CP076448.1"/>
</dbReference>
<sequence length="281" mass="30042">MTGLSPREDVWERLRRFRHGQRGWALFLLSAPLLLVAVSGLAAGDLELLGGAGGAWALIIGGTILARRGFAAEAEGQAAPGAFRLRLAALVGAGTGLAAWLAADHAPIVALLFGIGAAAGIRLLYGPDPRPAPAPEPAKPLEGDAAVIAEARGRIAALEAAARAVPQREFAEAIRRIAALASRIVAEAEQDPEDLRRSRRFLAVYLKGAETVAQRYVETHRGLDAPALEENFRSLLADLERGFGRHLATLKESDIRALDVDIAVLQQRLREEGMTEERVPR</sequence>
<dbReference type="Proteomes" id="UP000694001">
    <property type="component" value="Chromosome"/>
</dbReference>
<gene>
    <name evidence="2" type="ORF">KO353_11375</name>
</gene>
<dbReference type="KEGG" id="elio:KO353_11375"/>
<accession>A0A975U163</accession>
<proteinExistence type="predicted"/>
<dbReference type="EMBL" id="CP076448">
    <property type="protein sequence ID" value="QXM23893.1"/>
    <property type="molecule type" value="Genomic_DNA"/>
</dbReference>
<reference evidence="2" key="1">
    <citation type="submission" date="2021-06" db="EMBL/GenBank/DDBJ databases">
        <title>Elioraea tepida, sp. nov., a moderately thermophilic aerobic anoxygenic phototrophic bacterium isolated from an alkaline siliceous hot spring mat community in Yellowstone National Park, WY, USA.</title>
        <authorList>
            <person name="Saini M.K."/>
            <person name="Yoshida S."/>
            <person name="Sebastian A."/>
            <person name="Hirose S."/>
            <person name="Hara E."/>
            <person name="Tamaki H."/>
            <person name="Soulier N.T."/>
            <person name="Albert I."/>
            <person name="Hanada S."/>
            <person name="Bryant D.A."/>
            <person name="Tank M."/>
        </authorList>
    </citation>
    <scope>NUCLEOTIDE SEQUENCE</scope>
    <source>
        <strain evidence="2">MS-P2</strain>
    </source>
</reference>
<feature type="transmembrane region" description="Helical" evidence="1">
    <location>
        <begin position="23"/>
        <end position="42"/>
    </location>
</feature>
<organism evidence="2 3">
    <name type="scientific">Elioraea tepida</name>
    <dbReference type="NCBI Taxonomy" id="2843330"/>
    <lineage>
        <taxon>Bacteria</taxon>
        <taxon>Pseudomonadati</taxon>
        <taxon>Pseudomonadota</taxon>
        <taxon>Alphaproteobacteria</taxon>
        <taxon>Acetobacterales</taxon>
        <taxon>Elioraeaceae</taxon>
        <taxon>Elioraea</taxon>
    </lineage>
</organism>
<evidence type="ECO:0000313" key="3">
    <source>
        <dbReference type="Proteomes" id="UP000694001"/>
    </source>
</evidence>
<name>A0A975U163_9PROT</name>
<dbReference type="InterPro" id="IPR018770">
    <property type="entry name" value="ChloroindolylP_hydrolase"/>
</dbReference>